<evidence type="ECO:0000313" key="1">
    <source>
        <dbReference type="EMBL" id="AKE40970.1"/>
    </source>
</evidence>
<keyword evidence="3" id="KW-1185">Reference proteome</keyword>
<dbReference type="OrthoDB" id="9776368at2"/>
<dbReference type="InterPro" id="IPR041492">
    <property type="entry name" value="HAD_2"/>
</dbReference>
<dbReference type="GO" id="GO:0008253">
    <property type="term" value="F:5'-nucleotidase activity"/>
    <property type="evidence" value="ECO:0007669"/>
    <property type="project" value="UniProtKB-EC"/>
</dbReference>
<dbReference type="GO" id="GO:0004713">
    <property type="term" value="F:protein tyrosine kinase activity"/>
    <property type="evidence" value="ECO:0007669"/>
    <property type="project" value="TreeGrafter"/>
</dbReference>
<organism evidence="1 3">
    <name type="scientific">Corynebacterium kutscheri</name>
    <dbReference type="NCBI Taxonomy" id="35755"/>
    <lineage>
        <taxon>Bacteria</taxon>
        <taxon>Bacillati</taxon>
        <taxon>Actinomycetota</taxon>
        <taxon>Actinomycetes</taxon>
        <taxon>Mycobacteriales</taxon>
        <taxon>Corynebacteriaceae</taxon>
        <taxon>Corynebacterium</taxon>
    </lineage>
</organism>
<dbReference type="Gene3D" id="3.40.50.1000">
    <property type="entry name" value="HAD superfamily/HAD-like"/>
    <property type="match status" value="1"/>
</dbReference>
<protein>
    <submittedName>
        <fullName evidence="2">Phosphoglycolate phosphatase</fullName>
        <ecNumber evidence="2">3.1.3.18</ecNumber>
        <ecNumber evidence="2">3.1.3.5</ecNumber>
    </submittedName>
    <submittedName>
        <fullName evidence="1">Putative phosphatase</fullName>
    </submittedName>
</protein>
<dbReference type="PANTHER" id="PTHR43434">
    <property type="entry name" value="PHOSPHOGLYCOLATE PHOSPHATASE"/>
    <property type="match status" value="1"/>
</dbReference>
<dbReference type="InterPro" id="IPR036412">
    <property type="entry name" value="HAD-like_sf"/>
</dbReference>
<dbReference type="HOGENOM" id="CLU_045011_19_4_11"/>
<accession>A0A0F6QZX6</accession>
<dbReference type="EMBL" id="LR134377">
    <property type="protein sequence ID" value="VEH06827.1"/>
    <property type="molecule type" value="Genomic_DNA"/>
</dbReference>
<dbReference type="SFLD" id="SFLDG01129">
    <property type="entry name" value="C1.5:_HAD__Beta-PGM__Phosphata"/>
    <property type="match status" value="1"/>
</dbReference>
<dbReference type="SUPFAM" id="SSF56784">
    <property type="entry name" value="HAD-like"/>
    <property type="match status" value="1"/>
</dbReference>
<gene>
    <name evidence="2" type="primary">pgp</name>
    <name evidence="2" type="ORF">NCTC949_01328</name>
    <name evidence="1" type="ORF">UL82_03820</name>
</gene>
<dbReference type="RefSeq" id="WP_046439079.1">
    <property type="nucleotide sequence ID" value="NZ_CP011312.1"/>
</dbReference>
<dbReference type="InterPro" id="IPR023198">
    <property type="entry name" value="PGP-like_dom2"/>
</dbReference>
<dbReference type="Proteomes" id="UP000033457">
    <property type="component" value="Chromosome"/>
</dbReference>
<reference evidence="2 4" key="2">
    <citation type="submission" date="2018-12" db="EMBL/GenBank/DDBJ databases">
        <authorList>
            <consortium name="Pathogen Informatics"/>
        </authorList>
    </citation>
    <scope>NUCLEOTIDE SEQUENCE [LARGE SCALE GENOMIC DNA]</scope>
    <source>
        <strain evidence="2 4">NCTC949</strain>
    </source>
</reference>
<dbReference type="Gene3D" id="1.10.150.240">
    <property type="entry name" value="Putative phosphatase, domain 2"/>
    <property type="match status" value="1"/>
</dbReference>
<dbReference type="GO" id="GO:0008967">
    <property type="term" value="F:phosphoglycolate phosphatase activity"/>
    <property type="evidence" value="ECO:0007669"/>
    <property type="project" value="UniProtKB-EC"/>
</dbReference>
<dbReference type="Pfam" id="PF13419">
    <property type="entry name" value="HAD_2"/>
    <property type="match status" value="1"/>
</dbReference>
<evidence type="ECO:0000313" key="2">
    <source>
        <dbReference type="EMBL" id="VEH06827.1"/>
    </source>
</evidence>
<dbReference type="EC" id="3.1.3.5" evidence="2"/>
<keyword evidence="2" id="KW-0378">Hydrolase</keyword>
<dbReference type="STRING" id="35755.UL82_03820"/>
<dbReference type="InterPro" id="IPR050155">
    <property type="entry name" value="HAD-like_hydrolase_sf"/>
</dbReference>
<dbReference type="EMBL" id="CP011312">
    <property type="protein sequence ID" value="AKE40970.1"/>
    <property type="molecule type" value="Genomic_DNA"/>
</dbReference>
<dbReference type="EC" id="3.1.3.18" evidence="2"/>
<evidence type="ECO:0000313" key="3">
    <source>
        <dbReference type="Proteomes" id="UP000033457"/>
    </source>
</evidence>
<reference evidence="1 3" key="1">
    <citation type="journal article" date="2015" name="Genome Announc.">
        <title>Complete Genome Sequence of Corynebacterium kutscheri DSM 20755, a Corynebacterial Type Strain with Remarkably Low G+C Content of Chromosomal DNA.</title>
        <authorList>
            <person name="Ruckert C."/>
            <person name="Albersmeier A."/>
            <person name="Winkler A."/>
            <person name="Tauch A."/>
        </authorList>
    </citation>
    <scope>NUCLEOTIDE SEQUENCE [LARGE SCALE GENOMIC DNA]</scope>
    <source>
        <strain evidence="1 3">DSM 20755</strain>
    </source>
</reference>
<name>A0A0F6QZX6_9CORY</name>
<dbReference type="KEGG" id="cku:UL82_03820"/>
<dbReference type="InterPro" id="IPR023214">
    <property type="entry name" value="HAD_sf"/>
</dbReference>
<dbReference type="Proteomes" id="UP000271380">
    <property type="component" value="Chromosome"/>
</dbReference>
<dbReference type="GO" id="GO:0005829">
    <property type="term" value="C:cytosol"/>
    <property type="evidence" value="ECO:0007669"/>
    <property type="project" value="TreeGrafter"/>
</dbReference>
<evidence type="ECO:0000313" key="4">
    <source>
        <dbReference type="Proteomes" id="UP000271380"/>
    </source>
</evidence>
<proteinExistence type="predicted"/>
<sequence>MKTLLIDVDGTICNSAPGITESIRYACDQLGYLPPSPQQLSTVIGPPLDFSLSNWGIPDVPATIAAYRAHYDHIGWRNTTLFDGWEQAIPKWRKHALVATATSKGETITTTIMKHMGLEFDFVGAASDDRTRIEKKDVIAYTLNQLGASPASTLMIGDRIHDIEGAHAHNIPCVLVKWGYALEEEYSHADILCTNFSELDSYVTDFLRS</sequence>
<dbReference type="AlphaFoldDB" id="A0A0F6QZX6"/>
<dbReference type="PANTHER" id="PTHR43434:SF20">
    <property type="entry name" value="5'-NUCLEOTIDASE"/>
    <property type="match status" value="1"/>
</dbReference>
<dbReference type="SFLD" id="SFLDS00003">
    <property type="entry name" value="Haloacid_Dehalogenase"/>
    <property type="match status" value="1"/>
</dbReference>